<dbReference type="SMART" id="SM00228">
    <property type="entry name" value="PDZ"/>
    <property type="match status" value="1"/>
</dbReference>
<evidence type="ECO:0000313" key="4">
    <source>
        <dbReference type="Proteomes" id="UP000217065"/>
    </source>
</evidence>
<dbReference type="SUPFAM" id="SSF50156">
    <property type="entry name" value="PDZ domain-like"/>
    <property type="match status" value="1"/>
</dbReference>
<accession>A0A264W681</accession>
<dbReference type="OrthoDB" id="198399at2"/>
<keyword evidence="1" id="KW-0472">Membrane</keyword>
<dbReference type="InterPro" id="IPR001478">
    <property type="entry name" value="PDZ"/>
</dbReference>
<feature type="transmembrane region" description="Helical" evidence="1">
    <location>
        <begin position="191"/>
        <end position="212"/>
    </location>
</feature>
<feature type="transmembrane region" description="Helical" evidence="1">
    <location>
        <begin position="108"/>
        <end position="128"/>
    </location>
</feature>
<sequence>MDQQRLLEILWNVGQFFVHPLFFLTLAAAIATGYFRVKRERKDFRTRLVLGWTEFTSVLKDSWLFGLVISLVLALVGILFNEEFLLIVSLVAILALVLFQFQLLSAAYILSISVLIWMLVDQWSYSILVGPFTLSAVQFSWNVVWPVAALTGLLLVAEGLLLKRQGLQIVSPQLVKTIRGGSAVQYKIKRIWLLPLVLLIPGEWFSGIAGWWPLVHFGETSFAVLAFPYVTGFQQLSKSVYPFLAIPQRAKHILILGISVAAIAVLGIVTYWFGLVALVVAFIGRLVLDIQSYRLQNTGHYAVAPVSEGIQIAGVLKGSPADKMGLEIGEKIVKVNGQRVSNEQELYEAIQINAAHCRLEVLDHNNELRLKQQVIFRHDHHRLGLMIARSVR</sequence>
<feature type="transmembrane region" description="Helical" evidence="1">
    <location>
        <begin position="58"/>
        <end position="78"/>
    </location>
</feature>
<dbReference type="RefSeq" id="WP_094941469.1">
    <property type="nucleotide sequence ID" value="NZ_NOKQ01000134.1"/>
</dbReference>
<dbReference type="InterPro" id="IPR041489">
    <property type="entry name" value="PDZ_6"/>
</dbReference>
<feature type="transmembrane region" description="Helical" evidence="1">
    <location>
        <begin position="253"/>
        <end position="284"/>
    </location>
</feature>
<dbReference type="PROSITE" id="PS50106">
    <property type="entry name" value="PDZ"/>
    <property type="match status" value="1"/>
</dbReference>
<feature type="domain" description="PDZ" evidence="2">
    <location>
        <begin position="309"/>
        <end position="365"/>
    </location>
</feature>
<keyword evidence="1" id="KW-1133">Transmembrane helix</keyword>
<dbReference type="Gene3D" id="2.30.42.10">
    <property type="match status" value="1"/>
</dbReference>
<dbReference type="Proteomes" id="UP000217065">
    <property type="component" value="Unassembled WGS sequence"/>
</dbReference>
<reference evidence="3 4" key="1">
    <citation type="submission" date="2017-07" db="EMBL/GenBank/DDBJ databases">
        <title>Tetzosporium hominis gen.nov. sp.nov.</title>
        <authorList>
            <person name="Tetz G."/>
            <person name="Tetz V."/>
        </authorList>
    </citation>
    <scope>NUCLEOTIDE SEQUENCE [LARGE SCALE GENOMIC DNA]</scope>
    <source>
        <strain evidence="3 4">VT-49</strain>
    </source>
</reference>
<evidence type="ECO:0000313" key="3">
    <source>
        <dbReference type="EMBL" id="OZS79090.1"/>
    </source>
</evidence>
<evidence type="ECO:0000259" key="2">
    <source>
        <dbReference type="PROSITE" id="PS50106"/>
    </source>
</evidence>
<dbReference type="AlphaFoldDB" id="A0A264W681"/>
<keyword evidence="4" id="KW-1185">Reference proteome</keyword>
<proteinExistence type="predicted"/>
<evidence type="ECO:0000256" key="1">
    <source>
        <dbReference type="SAM" id="Phobius"/>
    </source>
</evidence>
<feature type="transmembrane region" description="Helical" evidence="1">
    <location>
        <begin position="84"/>
        <end position="101"/>
    </location>
</feature>
<dbReference type="EMBL" id="NOKQ01000134">
    <property type="protein sequence ID" value="OZS79090.1"/>
    <property type="molecule type" value="Genomic_DNA"/>
</dbReference>
<dbReference type="InterPro" id="IPR036034">
    <property type="entry name" value="PDZ_sf"/>
</dbReference>
<organism evidence="3 4">
    <name type="scientific">Tetzosporium hominis</name>
    <dbReference type="NCBI Taxonomy" id="2020506"/>
    <lineage>
        <taxon>Bacteria</taxon>
        <taxon>Bacillati</taxon>
        <taxon>Bacillota</taxon>
        <taxon>Bacilli</taxon>
        <taxon>Bacillales</taxon>
        <taxon>Caryophanaceae</taxon>
        <taxon>Tetzosporium</taxon>
    </lineage>
</organism>
<feature type="transmembrane region" description="Helical" evidence="1">
    <location>
        <begin position="143"/>
        <end position="162"/>
    </location>
</feature>
<gene>
    <name evidence="3" type="ORF">CF394_01320</name>
</gene>
<comment type="caution">
    <text evidence="3">The sequence shown here is derived from an EMBL/GenBank/DDBJ whole genome shotgun (WGS) entry which is preliminary data.</text>
</comment>
<name>A0A264W681_9BACL</name>
<dbReference type="Pfam" id="PF17820">
    <property type="entry name" value="PDZ_6"/>
    <property type="match status" value="1"/>
</dbReference>
<keyword evidence="1" id="KW-0812">Transmembrane</keyword>
<feature type="transmembrane region" description="Helical" evidence="1">
    <location>
        <begin position="16"/>
        <end position="37"/>
    </location>
</feature>
<protein>
    <recommendedName>
        <fullName evidence="2">PDZ domain-containing protein</fullName>
    </recommendedName>
</protein>